<organism evidence="2 3">
    <name type="scientific">Clostridium malenominatum</name>
    <dbReference type="NCBI Taxonomy" id="1539"/>
    <lineage>
        <taxon>Bacteria</taxon>
        <taxon>Bacillati</taxon>
        <taxon>Bacillota</taxon>
        <taxon>Clostridia</taxon>
        <taxon>Eubacteriales</taxon>
        <taxon>Clostridiaceae</taxon>
        <taxon>Clostridium</taxon>
    </lineage>
</organism>
<dbReference type="RefSeq" id="WP_343766617.1">
    <property type="nucleotide sequence ID" value="NZ_BAAACF010000001.1"/>
</dbReference>
<dbReference type="PANTHER" id="PTHR43135">
    <property type="entry name" value="ALPHA-D-RIBOSE 1-METHYLPHOSPHONATE 5-TRIPHOSPHATE DIPHOSPHATASE"/>
    <property type="match status" value="1"/>
</dbReference>
<evidence type="ECO:0000313" key="3">
    <source>
        <dbReference type="Proteomes" id="UP001500339"/>
    </source>
</evidence>
<protein>
    <submittedName>
        <fullName evidence="2">Amidohydrolase</fullName>
    </submittedName>
</protein>
<dbReference type="Proteomes" id="UP001500339">
    <property type="component" value="Unassembled WGS sequence"/>
</dbReference>
<reference evidence="3" key="1">
    <citation type="journal article" date="2019" name="Int. J. Syst. Evol. Microbiol.">
        <title>The Global Catalogue of Microorganisms (GCM) 10K type strain sequencing project: providing services to taxonomists for standard genome sequencing and annotation.</title>
        <authorList>
            <consortium name="The Broad Institute Genomics Platform"/>
            <consortium name="The Broad Institute Genome Sequencing Center for Infectious Disease"/>
            <person name="Wu L."/>
            <person name="Ma J."/>
        </authorList>
    </citation>
    <scope>NUCLEOTIDE SEQUENCE [LARGE SCALE GENOMIC DNA]</scope>
    <source>
        <strain evidence="3">JCM 1405</strain>
    </source>
</reference>
<gene>
    <name evidence="2" type="ORF">GCM10008905_06680</name>
</gene>
<dbReference type="Gene3D" id="2.30.40.10">
    <property type="entry name" value="Urease, subunit C, domain 1"/>
    <property type="match status" value="1"/>
</dbReference>
<dbReference type="PANTHER" id="PTHR43135:SF3">
    <property type="entry name" value="ALPHA-D-RIBOSE 1-METHYLPHOSPHONATE 5-TRIPHOSPHATE DIPHOSPHATASE"/>
    <property type="match status" value="1"/>
</dbReference>
<feature type="domain" description="Amidohydrolase-related" evidence="1">
    <location>
        <begin position="51"/>
        <end position="381"/>
    </location>
</feature>
<dbReference type="InterPro" id="IPR006680">
    <property type="entry name" value="Amidohydro-rel"/>
</dbReference>
<accession>A0ABP3TWI5</accession>
<dbReference type="InterPro" id="IPR011059">
    <property type="entry name" value="Metal-dep_hydrolase_composite"/>
</dbReference>
<dbReference type="Pfam" id="PF01979">
    <property type="entry name" value="Amidohydro_1"/>
    <property type="match status" value="1"/>
</dbReference>
<dbReference type="InterPro" id="IPR032466">
    <property type="entry name" value="Metal_Hydrolase"/>
</dbReference>
<dbReference type="EMBL" id="BAAACF010000001">
    <property type="protein sequence ID" value="GAA0719086.1"/>
    <property type="molecule type" value="Genomic_DNA"/>
</dbReference>
<dbReference type="InterPro" id="IPR051781">
    <property type="entry name" value="Metallo-dep_Hydrolase"/>
</dbReference>
<evidence type="ECO:0000259" key="1">
    <source>
        <dbReference type="Pfam" id="PF01979"/>
    </source>
</evidence>
<proteinExistence type="predicted"/>
<sequence length="386" mass="41613">MLLIKNGKVFTMTGENYENGSILIHNGKILEVGLDITVPEECEIIDAKGGWVTPGFIEAHCHIGLIEEGMGFEGNDINESTDPITPHLRAIDGVNPFDTAFHEAIKGGVTTVMTGPGSANVIGGQFAIMKTNGISVDKMVIKTPSAVKVAFGENPKRVYNSKGKMPITRMATAALLRETLVKVKNYKSRKDTATLKGDNFDIDLKMEALIPVLQKKIPLKAHAHRGDDILTAIRIAKEFDILMTIDHCSEGELVADYIRESGFPAIVGPTLTFKSKIEVKNKSFTTPGVLSNKGIKVAITTDHPVVPIEYLPICAGFAAKAGWNETEALKAITINAAEILGVEDRVGSIAKGKDGDIVIFNGNPLDSLTKTLYTIINGEVVYKGDV</sequence>
<dbReference type="SUPFAM" id="SSF51556">
    <property type="entry name" value="Metallo-dependent hydrolases"/>
    <property type="match status" value="1"/>
</dbReference>
<evidence type="ECO:0000313" key="2">
    <source>
        <dbReference type="EMBL" id="GAA0719086.1"/>
    </source>
</evidence>
<dbReference type="Gene3D" id="3.20.20.140">
    <property type="entry name" value="Metal-dependent hydrolases"/>
    <property type="match status" value="1"/>
</dbReference>
<dbReference type="CDD" id="cd01309">
    <property type="entry name" value="Met_dep_hydrolase_C"/>
    <property type="match status" value="1"/>
</dbReference>
<comment type="caution">
    <text evidence="2">The sequence shown here is derived from an EMBL/GenBank/DDBJ whole genome shotgun (WGS) entry which is preliminary data.</text>
</comment>
<dbReference type="SUPFAM" id="SSF51338">
    <property type="entry name" value="Composite domain of metallo-dependent hydrolases"/>
    <property type="match status" value="1"/>
</dbReference>
<keyword evidence="3" id="KW-1185">Reference proteome</keyword>
<name>A0ABP3TWI5_9CLOT</name>